<dbReference type="Proteomes" id="UP000008204">
    <property type="component" value="Plasmid pP880103"/>
</dbReference>
<dbReference type="KEGG" id="cyp:PCC8801_4563"/>
<protein>
    <submittedName>
        <fullName evidence="7">Integrase domain protein SAM domain protein</fullName>
    </submittedName>
</protein>
<evidence type="ECO:0000256" key="3">
    <source>
        <dbReference type="ARBA" id="ARBA00023172"/>
    </source>
</evidence>
<geneLocation type="plasmid" evidence="7 8">
    <name>pP880103</name>
</geneLocation>
<dbReference type="AlphaFoldDB" id="B7K6P8"/>
<dbReference type="InterPro" id="IPR004107">
    <property type="entry name" value="Integrase_SAM-like_N"/>
</dbReference>
<evidence type="ECO:0000313" key="8">
    <source>
        <dbReference type="Proteomes" id="UP000008204"/>
    </source>
</evidence>
<keyword evidence="3" id="KW-0233">DNA recombination</keyword>
<evidence type="ECO:0000256" key="2">
    <source>
        <dbReference type="ARBA" id="ARBA00023125"/>
    </source>
</evidence>
<feature type="domain" description="Core-binding (CB)" evidence="6">
    <location>
        <begin position="20"/>
        <end position="97"/>
    </location>
</feature>
<gene>
    <name evidence="7" type="ordered locus">PCC8801_4563</name>
</gene>
<dbReference type="PANTHER" id="PTHR30349:SF81">
    <property type="entry name" value="TYROSINE RECOMBINASE XERC"/>
    <property type="match status" value="1"/>
</dbReference>
<dbReference type="Gene3D" id="1.10.150.130">
    <property type="match status" value="1"/>
</dbReference>
<reference evidence="8" key="1">
    <citation type="journal article" date="2011" name="MBio">
        <title>Novel metabolic attributes of the genus Cyanothece, comprising a group of unicellular nitrogen-fixing Cyanobacteria.</title>
        <authorList>
            <person name="Bandyopadhyay A."/>
            <person name="Elvitigala T."/>
            <person name="Welsh E."/>
            <person name="Stockel J."/>
            <person name="Liberton M."/>
            <person name="Min H."/>
            <person name="Sherman L.A."/>
            <person name="Pakrasi H.B."/>
        </authorList>
    </citation>
    <scope>NUCLEOTIDE SEQUENCE [LARGE SCALE GENOMIC DNA]</scope>
    <source>
        <strain evidence="8">PCC 8801</strain>
        <plasmid evidence="8">pP880103</plasmid>
    </source>
</reference>
<dbReference type="EMBL" id="CP001290">
    <property type="protein sequence ID" value="ACK68470.1"/>
    <property type="molecule type" value="Genomic_DNA"/>
</dbReference>
<dbReference type="Pfam" id="PF00589">
    <property type="entry name" value="Phage_integrase"/>
    <property type="match status" value="1"/>
</dbReference>
<dbReference type="HOGENOM" id="CLU_027562_9_6_3"/>
<dbReference type="InterPro" id="IPR002104">
    <property type="entry name" value="Integrase_catalytic"/>
</dbReference>
<dbReference type="InterPro" id="IPR013762">
    <property type="entry name" value="Integrase-like_cat_sf"/>
</dbReference>
<keyword evidence="7" id="KW-0614">Plasmid</keyword>
<organism evidence="7 8">
    <name type="scientific">Rippkaea orientalis (strain PCC 8801 / RF-1)</name>
    <name type="common">Cyanothece sp. (strain PCC 8801)</name>
    <dbReference type="NCBI Taxonomy" id="41431"/>
    <lineage>
        <taxon>Bacteria</taxon>
        <taxon>Bacillati</taxon>
        <taxon>Cyanobacteriota</taxon>
        <taxon>Cyanophyceae</taxon>
        <taxon>Oscillatoriophycideae</taxon>
        <taxon>Chroococcales</taxon>
        <taxon>Aphanothecaceae</taxon>
        <taxon>Rippkaea</taxon>
        <taxon>Rippkaea orientalis</taxon>
    </lineage>
</organism>
<dbReference type="SUPFAM" id="SSF56349">
    <property type="entry name" value="DNA breaking-rejoining enzymes"/>
    <property type="match status" value="1"/>
</dbReference>
<dbReference type="GO" id="GO:0015074">
    <property type="term" value="P:DNA integration"/>
    <property type="evidence" value="ECO:0007669"/>
    <property type="project" value="UniProtKB-KW"/>
</dbReference>
<dbReference type="Gene3D" id="1.10.443.10">
    <property type="entry name" value="Intergrase catalytic core"/>
    <property type="match status" value="1"/>
</dbReference>
<dbReference type="OrthoDB" id="550438at2"/>
<dbReference type="InterPro" id="IPR050090">
    <property type="entry name" value="Tyrosine_recombinase_XerCD"/>
</dbReference>
<evidence type="ECO:0000256" key="4">
    <source>
        <dbReference type="PROSITE-ProRule" id="PRU01248"/>
    </source>
</evidence>
<dbReference type="RefSeq" id="WP_012597294.1">
    <property type="nucleotide sequence ID" value="NC_011727.1"/>
</dbReference>
<dbReference type="GO" id="GO:0003677">
    <property type="term" value="F:DNA binding"/>
    <property type="evidence" value="ECO:0007669"/>
    <property type="project" value="UniProtKB-UniRule"/>
</dbReference>
<keyword evidence="1" id="KW-0229">DNA integration</keyword>
<sequence length="314" mass="35158">MSGSPAKKAPRHQSLTSPTDLQNVRVEEFLATKALSPNSQKAYRRELLTFLAIVNKPFARIQSRHIVQYKVQLTEKLAPSSVNRALSALSSFFDWLEEAYGNPNPTLTIRQNKLPLPPARDLSDAELEALFEALENRPNLTKVRDKAVFAALRHGLRAGEVASLNLGDYDGIRLHIRVAKDDSSGHVPLDAPGRDAINTYLQQRRETGESFNPTSPLFLSHSPVPNTPPRFGYQGIYYFIKELGEMAGVANLTPHRLRHTFATQLLLTGMEPLHARTLTRHKSEVSFKRYAKRALEAAAERAFYRAIGEEPPTL</sequence>
<evidence type="ECO:0000259" key="6">
    <source>
        <dbReference type="PROSITE" id="PS51900"/>
    </source>
</evidence>
<name>B7K6P8_RIPO1</name>
<keyword evidence="8" id="KW-1185">Reference proteome</keyword>
<dbReference type="CDD" id="cd00397">
    <property type="entry name" value="DNA_BRE_C"/>
    <property type="match status" value="1"/>
</dbReference>
<accession>B7K6P8</accession>
<dbReference type="PROSITE" id="PS51898">
    <property type="entry name" value="TYR_RECOMBINASE"/>
    <property type="match status" value="1"/>
</dbReference>
<dbReference type="InterPro" id="IPR011010">
    <property type="entry name" value="DNA_brk_join_enz"/>
</dbReference>
<dbReference type="PROSITE" id="PS51900">
    <property type="entry name" value="CB"/>
    <property type="match status" value="1"/>
</dbReference>
<proteinExistence type="predicted"/>
<feature type="domain" description="Tyr recombinase" evidence="5">
    <location>
        <begin position="115"/>
        <end position="303"/>
    </location>
</feature>
<dbReference type="InterPro" id="IPR010998">
    <property type="entry name" value="Integrase_recombinase_N"/>
</dbReference>
<dbReference type="InterPro" id="IPR044068">
    <property type="entry name" value="CB"/>
</dbReference>
<evidence type="ECO:0000259" key="5">
    <source>
        <dbReference type="PROSITE" id="PS51898"/>
    </source>
</evidence>
<dbReference type="PANTHER" id="PTHR30349">
    <property type="entry name" value="PHAGE INTEGRASE-RELATED"/>
    <property type="match status" value="1"/>
</dbReference>
<evidence type="ECO:0000313" key="7">
    <source>
        <dbReference type="EMBL" id="ACK68470.1"/>
    </source>
</evidence>
<evidence type="ECO:0000256" key="1">
    <source>
        <dbReference type="ARBA" id="ARBA00022908"/>
    </source>
</evidence>
<dbReference type="GO" id="GO:0006310">
    <property type="term" value="P:DNA recombination"/>
    <property type="evidence" value="ECO:0007669"/>
    <property type="project" value="UniProtKB-KW"/>
</dbReference>
<dbReference type="Pfam" id="PF13495">
    <property type="entry name" value="Phage_int_SAM_4"/>
    <property type="match status" value="1"/>
</dbReference>
<keyword evidence="2 4" id="KW-0238">DNA-binding</keyword>